<dbReference type="Proteomes" id="UP000077755">
    <property type="component" value="Chromosome 6"/>
</dbReference>
<dbReference type="InterPro" id="IPR003676">
    <property type="entry name" value="SAUR_fam"/>
</dbReference>
<protein>
    <submittedName>
        <fullName evidence="2">Uncharacterized protein</fullName>
    </submittedName>
</protein>
<dbReference type="Pfam" id="PF02519">
    <property type="entry name" value="Auxin_inducible"/>
    <property type="match status" value="1"/>
</dbReference>
<organism evidence="2 3">
    <name type="scientific">Daucus carota subsp. sativus</name>
    <name type="common">Carrot</name>
    <dbReference type="NCBI Taxonomy" id="79200"/>
    <lineage>
        <taxon>Eukaryota</taxon>
        <taxon>Viridiplantae</taxon>
        <taxon>Streptophyta</taxon>
        <taxon>Embryophyta</taxon>
        <taxon>Tracheophyta</taxon>
        <taxon>Spermatophyta</taxon>
        <taxon>Magnoliopsida</taxon>
        <taxon>eudicotyledons</taxon>
        <taxon>Gunneridae</taxon>
        <taxon>Pentapetalae</taxon>
        <taxon>asterids</taxon>
        <taxon>campanulids</taxon>
        <taxon>Apiales</taxon>
        <taxon>Apiaceae</taxon>
        <taxon>Apioideae</taxon>
        <taxon>Scandiceae</taxon>
        <taxon>Daucinae</taxon>
        <taxon>Daucus</taxon>
        <taxon>Daucus sect. Daucus</taxon>
    </lineage>
</organism>
<comment type="similarity">
    <text evidence="1">Belongs to the ARG7 family.</text>
</comment>
<proteinExistence type="inferred from homology"/>
<dbReference type="EMBL" id="CP093348">
    <property type="protein sequence ID" value="WOH03704.1"/>
    <property type="molecule type" value="Genomic_DNA"/>
</dbReference>
<dbReference type="GO" id="GO:0009733">
    <property type="term" value="P:response to auxin"/>
    <property type="evidence" value="ECO:0007669"/>
    <property type="project" value="InterPro"/>
</dbReference>
<reference evidence="2" key="1">
    <citation type="journal article" date="2016" name="Nat. Genet.">
        <title>A high-quality carrot genome assembly provides new insights into carotenoid accumulation and asterid genome evolution.</title>
        <authorList>
            <person name="Iorizzo M."/>
            <person name="Ellison S."/>
            <person name="Senalik D."/>
            <person name="Zeng P."/>
            <person name="Satapoomin P."/>
            <person name="Huang J."/>
            <person name="Bowman M."/>
            <person name="Iovene M."/>
            <person name="Sanseverino W."/>
            <person name="Cavagnaro P."/>
            <person name="Yildiz M."/>
            <person name="Macko-Podgorni A."/>
            <person name="Moranska E."/>
            <person name="Grzebelus E."/>
            <person name="Grzebelus D."/>
            <person name="Ashrafi H."/>
            <person name="Zheng Z."/>
            <person name="Cheng S."/>
            <person name="Spooner D."/>
            <person name="Van Deynze A."/>
            <person name="Simon P."/>
        </authorList>
    </citation>
    <scope>NUCLEOTIDE SEQUENCE</scope>
    <source>
        <tissue evidence="2">Leaf</tissue>
    </source>
</reference>
<dbReference type="AlphaFoldDB" id="A0AAF0XB05"/>
<reference evidence="2" key="2">
    <citation type="submission" date="2022-03" db="EMBL/GenBank/DDBJ databases">
        <title>Draft title - Genomic analysis of global carrot germplasm unveils the trajectory of domestication and the origin of high carotenoid orange carrot.</title>
        <authorList>
            <person name="Iorizzo M."/>
            <person name="Ellison S."/>
            <person name="Senalik D."/>
            <person name="Macko-Podgorni A."/>
            <person name="Grzebelus D."/>
            <person name="Bostan H."/>
            <person name="Rolling W."/>
            <person name="Curaba J."/>
            <person name="Simon P."/>
        </authorList>
    </citation>
    <scope>NUCLEOTIDE SEQUENCE</scope>
    <source>
        <tissue evidence="2">Leaf</tissue>
    </source>
</reference>
<evidence type="ECO:0000313" key="3">
    <source>
        <dbReference type="Proteomes" id="UP000077755"/>
    </source>
</evidence>
<evidence type="ECO:0000313" key="2">
    <source>
        <dbReference type="EMBL" id="WOH03704.1"/>
    </source>
</evidence>
<keyword evidence="3" id="KW-1185">Reference proteome</keyword>
<dbReference type="PANTHER" id="PTHR31929">
    <property type="entry name" value="SAUR-LIKE AUXIN-RESPONSIVE PROTEIN FAMILY-RELATED"/>
    <property type="match status" value="1"/>
</dbReference>
<gene>
    <name evidence="2" type="ORF">DCAR_0623103</name>
</gene>
<sequence length="102" mass="11646">MGVRIHSVIVQARQALKEKQLEKKQQCTATKTGVPKGFIPVYVGDVQQRRFIVPVSYLNHPKFQELLERSAEEFDFSHPMGGLTIPCKEDDFISVISQLKLF</sequence>
<name>A0AAF0XB05_DAUCS</name>
<accession>A0AAF0XB05</accession>
<evidence type="ECO:0000256" key="1">
    <source>
        <dbReference type="ARBA" id="ARBA00006974"/>
    </source>
</evidence>